<sequence>MKKKSYKFQELLVDLKLQDHANISIDKKRLVRISKKKSLEKRKSVGISYTTSVVIKRLRED</sequence>
<dbReference type="EMBL" id="KQ435878">
    <property type="protein sequence ID" value="KOX70016.1"/>
    <property type="molecule type" value="Genomic_DNA"/>
</dbReference>
<organism evidence="1 2">
    <name type="scientific">Melipona quadrifasciata</name>
    <dbReference type="NCBI Taxonomy" id="166423"/>
    <lineage>
        <taxon>Eukaryota</taxon>
        <taxon>Metazoa</taxon>
        <taxon>Ecdysozoa</taxon>
        <taxon>Arthropoda</taxon>
        <taxon>Hexapoda</taxon>
        <taxon>Insecta</taxon>
        <taxon>Pterygota</taxon>
        <taxon>Neoptera</taxon>
        <taxon>Endopterygota</taxon>
        <taxon>Hymenoptera</taxon>
        <taxon>Apocrita</taxon>
        <taxon>Aculeata</taxon>
        <taxon>Apoidea</taxon>
        <taxon>Anthophila</taxon>
        <taxon>Apidae</taxon>
        <taxon>Melipona</taxon>
    </lineage>
</organism>
<dbReference type="Proteomes" id="UP000053105">
    <property type="component" value="Unassembled WGS sequence"/>
</dbReference>
<name>A0A0M8ZU34_9HYME</name>
<dbReference type="AlphaFoldDB" id="A0A0M8ZU34"/>
<protein>
    <submittedName>
        <fullName evidence="1">Uncharacterized protein</fullName>
    </submittedName>
</protein>
<evidence type="ECO:0000313" key="1">
    <source>
        <dbReference type="EMBL" id="KOX70016.1"/>
    </source>
</evidence>
<evidence type="ECO:0000313" key="2">
    <source>
        <dbReference type="Proteomes" id="UP000053105"/>
    </source>
</evidence>
<reference evidence="1 2" key="1">
    <citation type="submission" date="2015-07" db="EMBL/GenBank/DDBJ databases">
        <title>The genome of Melipona quadrifasciata.</title>
        <authorList>
            <person name="Pan H."/>
            <person name="Kapheim K."/>
        </authorList>
    </citation>
    <scope>NUCLEOTIDE SEQUENCE [LARGE SCALE GENOMIC DNA]</scope>
    <source>
        <strain evidence="1">0111107301</strain>
        <tissue evidence="1">Whole body</tissue>
    </source>
</reference>
<accession>A0A0M8ZU34</accession>
<keyword evidence="2" id="KW-1185">Reference proteome</keyword>
<proteinExistence type="predicted"/>
<gene>
    <name evidence="1" type="ORF">WN51_04531</name>
</gene>